<evidence type="ECO:0000313" key="3">
    <source>
        <dbReference type="EMBL" id="EMD34853.1"/>
    </source>
</evidence>
<proteinExistence type="predicted"/>
<sequence>MAPVAIVVTRSANLHSPKFYDSPSFIFALIGLVLALVIFCGVVTWLYRRALHMRYDQPDVEAVAEHKYIADHWTLIEADMDYVKPSSNRTFAASLKRLNYNQRKPEETRVRYSAKIVTAVLQHHGYVPRVVDGCYSNPLLVSDVASGIADTLRTCDSNSDSDDLSITLDVKASDIVPSVVIFARDESKSATVIPSSPTSGTAHSAAPAASAEGDPRKPSVSELLQVPDMSWTAEEAREQYSDHQAGISVRRNISNISGKPFALSTPPRSTKAKSGSPSIPGSAPEQSIGRWDICWKVSGDDRTCIDVQIL</sequence>
<reference evidence="3 4" key="1">
    <citation type="journal article" date="2012" name="Proc. Natl. Acad. Sci. U.S.A.">
        <title>Comparative genomics of Ceriporiopsis subvermispora and Phanerochaete chrysosporium provide insight into selective ligninolysis.</title>
        <authorList>
            <person name="Fernandez-Fueyo E."/>
            <person name="Ruiz-Duenas F.J."/>
            <person name="Ferreira P."/>
            <person name="Floudas D."/>
            <person name="Hibbett D.S."/>
            <person name="Canessa P."/>
            <person name="Larrondo L.F."/>
            <person name="James T.Y."/>
            <person name="Seelenfreund D."/>
            <person name="Lobos S."/>
            <person name="Polanco R."/>
            <person name="Tello M."/>
            <person name="Honda Y."/>
            <person name="Watanabe T."/>
            <person name="Watanabe T."/>
            <person name="Ryu J.S."/>
            <person name="Kubicek C.P."/>
            <person name="Schmoll M."/>
            <person name="Gaskell J."/>
            <person name="Hammel K.E."/>
            <person name="St John F.J."/>
            <person name="Vanden Wymelenberg A."/>
            <person name="Sabat G."/>
            <person name="Splinter BonDurant S."/>
            <person name="Syed K."/>
            <person name="Yadav J.S."/>
            <person name="Doddapaneni H."/>
            <person name="Subramanian V."/>
            <person name="Lavin J.L."/>
            <person name="Oguiza J.A."/>
            <person name="Perez G."/>
            <person name="Pisabarro A.G."/>
            <person name="Ramirez L."/>
            <person name="Santoyo F."/>
            <person name="Master E."/>
            <person name="Coutinho P.M."/>
            <person name="Henrissat B."/>
            <person name="Lombard V."/>
            <person name="Magnuson J.K."/>
            <person name="Kuees U."/>
            <person name="Hori C."/>
            <person name="Igarashi K."/>
            <person name="Samejima M."/>
            <person name="Held B.W."/>
            <person name="Barry K.W."/>
            <person name="LaButti K.M."/>
            <person name="Lapidus A."/>
            <person name="Lindquist E.A."/>
            <person name="Lucas S.M."/>
            <person name="Riley R."/>
            <person name="Salamov A.A."/>
            <person name="Hoffmeister D."/>
            <person name="Schwenk D."/>
            <person name="Hadar Y."/>
            <person name="Yarden O."/>
            <person name="de Vries R.P."/>
            <person name="Wiebenga A."/>
            <person name="Stenlid J."/>
            <person name="Eastwood D."/>
            <person name="Grigoriev I.V."/>
            <person name="Berka R.M."/>
            <person name="Blanchette R.A."/>
            <person name="Kersten P."/>
            <person name="Martinez A.T."/>
            <person name="Vicuna R."/>
            <person name="Cullen D."/>
        </authorList>
    </citation>
    <scope>NUCLEOTIDE SEQUENCE [LARGE SCALE GENOMIC DNA]</scope>
    <source>
        <strain evidence="3 4">B</strain>
    </source>
</reference>
<evidence type="ECO:0000256" key="2">
    <source>
        <dbReference type="SAM" id="Phobius"/>
    </source>
</evidence>
<evidence type="ECO:0000313" key="4">
    <source>
        <dbReference type="Proteomes" id="UP000016930"/>
    </source>
</evidence>
<keyword evidence="4" id="KW-1185">Reference proteome</keyword>
<organism evidence="3 4">
    <name type="scientific">Ceriporiopsis subvermispora (strain B)</name>
    <name type="common">White-rot fungus</name>
    <name type="synonym">Gelatoporia subvermispora</name>
    <dbReference type="NCBI Taxonomy" id="914234"/>
    <lineage>
        <taxon>Eukaryota</taxon>
        <taxon>Fungi</taxon>
        <taxon>Dikarya</taxon>
        <taxon>Basidiomycota</taxon>
        <taxon>Agaricomycotina</taxon>
        <taxon>Agaricomycetes</taxon>
        <taxon>Polyporales</taxon>
        <taxon>Gelatoporiaceae</taxon>
        <taxon>Gelatoporia</taxon>
    </lineage>
</organism>
<dbReference type="Proteomes" id="UP000016930">
    <property type="component" value="Unassembled WGS sequence"/>
</dbReference>
<accession>M2QCV3</accession>
<dbReference type="AlphaFoldDB" id="M2QCV3"/>
<keyword evidence="2" id="KW-0472">Membrane</keyword>
<keyword evidence="2" id="KW-0812">Transmembrane</keyword>
<feature type="transmembrane region" description="Helical" evidence="2">
    <location>
        <begin position="25"/>
        <end position="47"/>
    </location>
</feature>
<keyword evidence="2" id="KW-1133">Transmembrane helix</keyword>
<dbReference type="EMBL" id="KB445802">
    <property type="protein sequence ID" value="EMD34853.1"/>
    <property type="molecule type" value="Genomic_DNA"/>
</dbReference>
<feature type="compositionally biased region" description="Low complexity" evidence="1">
    <location>
        <begin position="194"/>
        <end position="211"/>
    </location>
</feature>
<feature type="region of interest" description="Disordered" evidence="1">
    <location>
        <begin position="258"/>
        <end position="286"/>
    </location>
</feature>
<dbReference type="HOGENOM" id="CLU_897141_0_0_1"/>
<feature type="compositionally biased region" description="Polar residues" evidence="1">
    <location>
        <begin position="266"/>
        <end position="279"/>
    </location>
</feature>
<protein>
    <submittedName>
        <fullName evidence="3">Uncharacterized protein</fullName>
    </submittedName>
</protein>
<evidence type="ECO:0000256" key="1">
    <source>
        <dbReference type="SAM" id="MobiDB-lite"/>
    </source>
</evidence>
<gene>
    <name evidence="3" type="ORF">CERSUDRAFT_97425</name>
</gene>
<name>M2QCV3_CERS8</name>
<feature type="region of interest" description="Disordered" evidence="1">
    <location>
        <begin position="190"/>
        <end position="219"/>
    </location>
</feature>